<dbReference type="PROSITE" id="PS00916">
    <property type="entry name" value="PI3_4_KINASE_2"/>
    <property type="match status" value="1"/>
</dbReference>
<dbReference type="InterPro" id="IPR000403">
    <property type="entry name" value="PI3/4_kinase_cat_dom"/>
</dbReference>
<feature type="transmembrane region" description="Helical" evidence="7">
    <location>
        <begin position="146"/>
        <end position="168"/>
    </location>
</feature>
<dbReference type="InterPro" id="IPR011009">
    <property type="entry name" value="Kinase-like_dom_sf"/>
</dbReference>
<accession>A0A1V9YSW1</accession>
<feature type="transmembrane region" description="Helical" evidence="7">
    <location>
        <begin position="639"/>
        <end position="661"/>
    </location>
</feature>
<dbReference type="GO" id="GO:0005777">
    <property type="term" value="C:peroxisome"/>
    <property type="evidence" value="ECO:0007669"/>
    <property type="project" value="TreeGrafter"/>
</dbReference>
<dbReference type="Pfam" id="PF00454">
    <property type="entry name" value="PI3_PI4_kinase"/>
    <property type="match status" value="1"/>
</dbReference>
<dbReference type="GO" id="GO:0005768">
    <property type="term" value="C:endosome"/>
    <property type="evidence" value="ECO:0007669"/>
    <property type="project" value="TreeGrafter"/>
</dbReference>
<comment type="subcellular location">
    <subcellularLocation>
        <location evidence="1">Membrane</location>
        <topology evidence="1">Multi-pass membrane protein</topology>
    </subcellularLocation>
</comment>
<dbReference type="InterPro" id="IPR001263">
    <property type="entry name" value="PI3K_accessory_dom"/>
</dbReference>
<dbReference type="GO" id="GO:0016303">
    <property type="term" value="F:1-phosphatidylinositol-3-kinase activity"/>
    <property type="evidence" value="ECO:0007669"/>
    <property type="project" value="TreeGrafter"/>
</dbReference>
<dbReference type="STRING" id="1202772.A0A1V9YSW1"/>
<dbReference type="SUPFAM" id="SSF56112">
    <property type="entry name" value="Protein kinase-like (PK-like)"/>
    <property type="match status" value="1"/>
</dbReference>
<dbReference type="Proteomes" id="UP000243579">
    <property type="component" value="Unassembled WGS sequence"/>
</dbReference>
<evidence type="ECO:0000256" key="8">
    <source>
        <dbReference type="SAM" id="SignalP"/>
    </source>
</evidence>
<keyword evidence="8" id="KW-0732">Signal</keyword>
<evidence type="ECO:0000256" key="2">
    <source>
        <dbReference type="ARBA" id="ARBA00022679"/>
    </source>
</evidence>
<feature type="domain" description="PI3K/PI4K catalytic" evidence="9">
    <location>
        <begin position="743"/>
        <end position="1011"/>
    </location>
</feature>
<dbReference type="GO" id="GO:0000407">
    <property type="term" value="C:phagophore assembly site"/>
    <property type="evidence" value="ECO:0007669"/>
    <property type="project" value="TreeGrafter"/>
</dbReference>
<dbReference type="PANTHER" id="PTHR10048">
    <property type="entry name" value="PHOSPHATIDYLINOSITOL KINASE"/>
    <property type="match status" value="1"/>
</dbReference>
<feature type="transmembrane region" description="Helical" evidence="7">
    <location>
        <begin position="116"/>
        <end position="140"/>
    </location>
</feature>
<dbReference type="SMART" id="SM00146">
    <property type="entry name" value="PI3Kc"/>
    <property type="match status" value="1"/>
</dbReference>
<evidence type="ECO:0000256" key="1">
    <source>
        <dbReference type="ARBA" id="ARBA00004141"/>
    </source>
</evidence>
<keyword evidence="6 7" id="KW-0472">Membrane</keyword>
<dbReference type="GO" id="GO:0004930">
    <property type="term" value="F:G protein-coupled receptor activity"/>
    <property type="evidence" value="ECO:0007669"/>
    <property type="project" value="InterPro"/>
</dbReference>
<organism evidence="11 12">
    <name type="scientific">Achlya hypogyna</name>
    <name type="common">Oomycete</name>
    <name type="synonym">Protoachlya hypogyna</name>
    <dbReference type="NCBI Taxonomy" id="1202772"/>
    <lineage>
        <taxon>Eukaryota</taxon>
        <taxon>Sar</taxon>
        <taxon>Stramenopiles</taxon>
        <taxon>Oomycota</taxon>
        <taxon>Saprolegniomycetes</taxon>
        <taxon>Saprolegniales</taxon>
        <taxon>Achlyaceae</taxon>
        <taxon>Achlya</taxon>
    </lineage>
</organism>
<dbReference type="InterPro" id="IPR018936">
    <property type="entry name" value="PI3/4_kinase_CS"/>
</dbReference>
<dbReference type="Gene3D" id="1.25.40.70">
    <property type="entry name" value="Phosphatidylinositol 3-kinase, accessory domain (PIK)"/>
    <property type="match status" value="1"/>
</dbReference>
<reference evidence="11 12" key="1">
    <citation type="journal article" date="2014" name="Genome Biol. Evol.">
        <title>The secreted proteins of Achlya hypogyna and Thraustotheca clavata identify the ancestral oomycete secretome and reveal gene acquisitions by horizontal gene transfer.</title>
        <authorList>
            <person name="Misner I."/>
            <person name="Blouin N."/>
            <person name="Leonard G."/>
            <person name="Richards T.A."/>
            <person name="Lane C.E."/>
        </authorList>
    </citation>
    <scope>NUCLEOTIDE SEQUENCE [LARGE SCALE GENOMIC DNA]</scope>
    <source>
        <strain evidence="11 12">ATCC 48635</strain>
    </source>
</reference>
<feature type="chain" id="PRO_5013388829" description="Phosphatidylinositol 3-kinase" evidence="8">
    <location>
        <begin position="16"/>
        <end position="1029"/>
    </location>
</feature>
<evidence type="ECO:0000313" key="12">
    <source>
        <dbReference type="Proteomes" id="UP000243579"/>
    </source>
</evidence>
<dbReference type="InterPro" id="IPR042236">
    <property type="entry name" value="PI3K_accessory_sf"/>
</dbReference>
<evidence type="ECO:0000256" key="4">
    <source>
        <dbReference type="ARBA" id="ARBA00022777"/>
    </source>
</evidence>
<evidence type="ECO:0000256" key="3">
    <source>
        <dbReference type="ARBA" id="ARBA00022692"/>
    </source>
</evidence>
<evidence type="ECO:0000259" key="10">
    <source>
        <dbReference type="PROSITE" id="PS51545"/>
    </source>
</evidence>
<dbReference type="GO" id="GO:0006897">
    <property type="term" value="P:endocytosis"/>
    <property type="evidence" value="ECO:0007669"/>
    <property type="project" value="TreeGrafter"/>
</dbReference>
<dbReference type="OrthoDB" id="67688at2759"/>
<feature type="domain" description="PIK helical" evidence="10">
    <location>
        <begin position="306"/>
        <end position="491"/>
    </location>
</feature>
<name>A0A1V9YSW1_ACHHY</name>
<evidence type="ECO:0008006" key="13">
    <source>
        <dbReference type="Google" id="ProtNLM"/>
    </source>
</evidence>
<evidence type="ECO:0000256" key="5">
    <source>
        <dbReference type="ARBA" id="ARBA00022989"/>
    </source>
</evidence>
<dbReference type="InterPro" id="IPR057756">
    <property type="entry name" value="PI3-kinase_type3/VPS34_cat"/>
</dbReference>
<dbReference type="AlphaFoldDB" id="A0A1V9YSW1"/>
<feature type="transmembrane region" description="Helical" evidence="7">
    <location>
        <begin position="304"/>
        <end position="331"/>
    </location>
</feature>
<evidence type="ECO:0000256" key="7">
    <source>
        <dbReference type="SAM" id="Phobius"/>
    </source>
</evidence>
<dbReference type="GO" id="GO:0048015">
    <property type="term" value="P:phosphatidylinositol-mediated signaling"/>
    <property type="evidence" value="ECO:0007669"/>
    <property type="project" value="TreeGrafter"/>
</dbReference>
<dbReference type="InterPro" id="IPR015433">
    <property type="entry name" value="PI3/4_kinase"/>
</dbReference>
<evidence type="ECO:0000259" key="9">
    <source>
        <dbReference type="PROSITE" id="PS50290"/>
    </source>
</evidence>
<dbReference type="GO" id="GO:0000045">
    <property type="term" value="P:autophagosome assembly"/>
    <property type="evidence" value="ECO:0007669"/>
    <property type="project" value="TreeGrafter"/>
</dbReference>
<dbReference type="PANTHER" id="PTHR10048:SF7">
    <property type="entry name" value="PHOSPHATIDYLINOSITOL 3-KINASE CATALYTIC SUBUNIT TYPE 3"/>
    <property type="match status" value="1"/>
</dbReference>
<feature type="signal peptide" evidence="8">
    <location>
        <begin position="1"/>
        <end position="15"/>
    </location>
</feature>
<feature type="transmembrane region" description="Helical" evidence="7">
    <location>
        <begin position="241"/>
        <end position="261"/>
    </location>
</feature>
<keyword evidence="4" id="KW-0418">Kinase</keyword>
<feature type="transmembrane region" description="Helical" evidence="7">
    <location>
        <begin position="189"/>
        <end position="214"/>
    </location>
</feature>
<dbReference type="Pfam" id="PF00613">
    <property type="entry name" value="PI3Ka"/>
    <property type="match status" value="1"/>
</dbReference>
<dbReference type="SMART" id="SM00145">
    <property type="entry name" value="PI3Ka"/>
    <property type="match status" value="1"/>
</dbReference>
<keyword evidence="12" id="KW-1185">Reference proteome</keyword>
<feature type="transmembrane region" description="Helical" evidence="7">
    <location>
        <begin position="273"/>
        <end position="292"/>
    </location>
</feature>
<dbReference type="InterPro" id="IPR036940">
    <property type="entry name" value="PI3/4_kinase_cat_sf"/>
</dbReference>
<dbReference type="GO" id="GO:0034271">
    <property type="term" value="C:phosphatidylinositol 3-kinase complex, class III, type I"/>
    <property type="evidence" value="ECO:0007669"/>
    <property type="project" value="TreeGrafter"/>
</dbReference>
<dbReference type="PROSITE" id="PS50290">
    <property type="entry name" value="PI3_4_KINASE_3"/>
    <property type="match status" value="1"/>
</dbReference>
<comment type="caution">
    <text evidence="11">The sequence shown here is derived from an EMBL/GenBank/DDBJ whole genome shotgun (WGS) entry which is preliminary data.</text>
</comment>
<keyword evidence="3 7" id="KW-0812">Transmembrane</keyword>
<dbReference type="GO" id="GO:0034272">
    <property type="term" value="C:phosphatidylinositol 3-kinase complex, class III, type II"/>
    <property type="evidence" value="ECO:0007669"/>
    <property type="project" value="TreeGrafter"/>
</dbReference>
<keyword evidence="2" id="KW-0808">Transferase</keyword>
<proteinExistence type="predicted"/>
<feature type="transmembrane region" description="Helical" evidence="7">
    <location>
        <begin position="79"/>
        <end position="104"/>
    </location>
</feature>
<evidence type="ECO:0000313" key="11">
    <source>
        <dbReference type="EMBL" id="OQR88816.1"/>
    </source>
</evidence>
<evidence type="ECO:0000256" key="6">
    <source>
        <dbReference type="ARBA" id="ARBA00023136"/>
    </source>
</evidence>
<dbReference type="InterPro" id="IPR017978">
    <property type="entry name" value="GPCR_3_C"/>
</dbReference>
<dbReference type="SUPFAM" id="SSF48371">
    <property type="entry name" value="ARM repeat"/>
    <property type="match status" value="1"/>
</dbReference>
<dbReference type="CDD" id="cd00896">
    <property type="entry name" value="PI3Kc_III"/>
    <property type="match status" value="1"/>
</dbReference>
<dbReference type="InterPro" id="IPR016024">
    <property type="entry name" value="ARM-type_fold"/>
</dbReference>
<sequence length="1029" mass="111970">MAIVLATAMLHVALATSTDPTCLAACVAGCSCPLGRNGLVCSNNGYCDGGACICADGWASSAGANGTCDIGLVSLNSSVYLFVMLAACVVALVAYSGSLVLIYYGDNAVVAHARPVWAHVMHVGAVLGAASVAVAASLRSSTHACTVLWCLMDVGFVLVFGSLALRLYRNARLLFASSTGPPVKLPDTWVACMLGLLVVAEGAVLTTIGVLGGFDPNLKLWDYPGRVDYRFQGCYLSSTNAGLALVAPKGVYLIAVLALSLRLRRNTDKEREATKLVFCMLATAVLWAIGMAVFATSERAFGEVLYLCLVFLYMLPTAMVGFALAFPKIVAIHRLHQARRRAVFAPTPDGTGVNARLLRVAWDNVEEVEAAEALLDAYDPDVDGDLEMGTLMVLLSDRVCHRKVRRHAANALRAHSLQTLCLYLPQLLQALKHDLDLKDTETSPLLEFLLELAVAHSDAALALYWHVRVEIMDQVNVVINDQEVVSRDRETKPLFAMVLRRLQEVLATADGTDLLQWFNAKPTDVDNVVSAQAQYVEHAAGLYAALTALPTTDVKTMSVELKSFLKASEDSALPVPNVRYPCPHPLYPSVSIRGMDADGSCLFRSSAKPMKLQLVIDKTRLLTSRRSLERTKSRLENHLYTYTVIVDVGTIAGFSGLPILVRVDVHGKRQQTTVPGLLVFRVGVPPKLVECQVFHDAVCLGVADVELGPRGCDRAALNVDDKGTLDVAVVIELQEVTSPPPSGALHPECFAGRSASAFISRPPVSSSVIYKRGDDLRQDQLALQLIAVMDTLLKREGLDLQFTLYRILPTSPNDGFAEFVSNSQPLSSVLSDNSHSIMRFLERHNYDMDEGGVTPGAMDIFVRSVAGYCVATYILGVGDRHLDNLMMKESGHFFHIDFGFLFGRDPKPLPPPFRLTPEMVSAMGGLRGENFQQCMRYASTSFNILRSQAHVLLGVLELSKDAGIPDMVTHMSTTAESAIHEVERRMVLRASNDQAAAFFKDLMVESQNTKTKTRLSLMERIHRLAVAMK</sequence>
<dbReference type="Gene3D" id="3.30.1010.10">
    <property type="entry name" value="Phosphatidylinositol 3-kinase Catalytic Subunit, Chain A, domain 4"/>
    <property type="match status" value="1"/>
</dbReference>
<dbReference type="PROSITE" id="PS51545">
    <property type="entry name" value="PIK_HELICAL"/>
    <property type="match status" value="1"/>
</dbReference>
<keyword evidence="5 7" id="KW-1133">Transmembrane helix</keyword>
<gene>
    <name evidence="11" type="ORF">ACHHYP_06618</name>
</gene>
<protein>
    <recommendedName>
        <fullName evidence="13">Phosphatidylinositol 3-kinase</fullName>
    </recommendedName>
</protein>
<dbReference type="Pfam" id="PF00003">
    <property type="entry name" value="7tm_3"/>
    <property type="match status" value="1"/>
</dbReference>
<dbReference type="Gene3D" id="1.10.1070.11">
    <property type="entry name" value="Phosphatidylinositol 3-/4-kinase, catalytic domain"/>
    <property type="match status" value="1"/>
</dbReference>
<dbReference type="EMBL" id="JNBR01001069">
    <property type="protein sequence ID" value="OQR88816.1"/>
    <property type="molecule type" value="Genomic_DNA"/>
</dbReference>